<evidence type="ECO:0000313" key="2">
    <source>
        <dbReference type="Proteomes" id="UP000037069"/>
    </source>
</evidence>
<dbReference type="OrthoDB" id="26401at2759"/>
<reference evidence="1 2" key="1">
    <citation type="journal article" date="2015" name="Nat. Commun.">
        <title>Lucilia cuprina genome unlocks parasitic fly biology to underpin future interventions.</title>
        <authorList>
            <person name="Anstead C.A."/>
            <person name="Korhonen P.K."/>
            <person name="Young N.D."/>
            <person name="Hall R.S."/>
            <person name="Jex A.R."/>
            <person name="Murali S.C."/>
            <person name="Hughes D.S."/>
            <person name="Lee S.F."/>
            <person name="Perry T."/>
            <person name="Stroehlein A.J."/>
            <person name="Ansell B.R."/>
            <person name="Breugelmans B."/>
            <person name="Hofmann A."/>
            <person name="Qu J."/>
            <person name="Dugan S."/>
            <person name="Lee S.L."/>
            <person name="Chao H."/>
            <person name="Dinh H."/>
            <person name="Han Y."/>
            <person name="Doddapaneni H.V."/>
            <person name="Worley K.C."/>
            <person name="Muzny D.M."/>
            <person name="Ioannidis P."/>
            <person name="Waterhouse R.M."/>
            <person name="Zdobnov E.M."/>
            <person name="James P.J."/>
            <person name="Bagnall N.H."/>
            <person name="Kotze A.C."/>
            <person name="Gibbs R.A."/>
            <person name="Richards S."/>
            <person name="Batterham P."/>
            <person name="Gasser R.B."/>
        </authorList>
    </citation>
    <scope>NUCLEOTIDE SEQUENCE [LARGE SCALE GENOMIC DNA]</scope>
    <source>
        <strain evidence="1 2">LS</strain>
        <tissue evidence="1">Full body</tissue>
    </source>
</reference>
<accession>A0A0L0CKF6</accession>
<dbReference type="Proteomes" id="UP000037069">
    <property type="component" value="Unassembled WGS sequence"/>
</dbReference>
<sequence>METKESLSRTPCPSTLYKLLYVIYRTPGTGQHSVQDIRKCGQSQPSKPIVHELCLEHVWIENTYGNNRDFCKISSKAFIHTDLVGQTFLCYLLPRSCKLQMVRLKNFENKDLQISTTSMTVVGDLKSIYTILSATIFQLQNLL</sequence>
<protein>
    <submittedName>
        <fullName evidence="1">Uncharacterized protein</fullName>
    </submittedName>
</protein>
<organism evidence="1 2">
    <name type="scientific">Lucilia cuprina</name>
    <name type="common">Green bottle fly</name>
    <name type="synonym">Australian sheep blowfly</name>
    <dbReference type="NCBI Taxonomy" id="7375"/>
    <lineage>
        <taxon>Eukaryota</taxon>
        <taxon>Metazoa</taxon>
        <taxon>Ecdysozoa</taxon>
        <taxon>Arthropoda</taxon>
        <taxon>Hexapoda</taxon>
        <taxon>Insecta</taxon>
        <taxon>Pterygota</taxon>
        <taxon>Neoptera</taxon>
        <taxon>Endopterygota</taxon>
        <taxon>Diptera</taxon>
        <taxon>Brachycera</taxon>
        <taxon>Muscomorpha</taxon>
        <taxon>Oestroidea</taxon>
        <taxon>Calliphoridae</taxon>
        <taxon>Luciliinae</taxon>
        <taxon>Lucilia</taxon>
    </lineage>
</organism>
<gene>
    <name evidence="1" type="ORF">FF38_04055</name>
</gene>
<dbReference type="AlphaFoldDB" id="A0A0L0CKF6"/>
<keyword evidence="2" id="KW-1185">Reference proteome</keyword>
<dbReference type="STRING" id="7375.A0A0L0CKF6"/>
<evidence type="ECO:0000313" key="1">
    <source>
        <dbReference type="EMBL" id="KNC31944.1"/>
    </source>
</evidence>
<proteinExistence type="predicted"/>
<dbReference type="EMBL" id="JRES01000361">
    <property type="protein sequence ID" value="KNC31944.1"/>
    <property type="molecule type" value="Genomic_DNA"/>
</dbReference>
<name>A0A0L0CKF6_LUCCU</name>
<comment type="caution">
    <text evidence="1">The sequence shown here is derived from an EMBL/GenBank/DDBJ whole genome shotgun (WGS) entry which is preliminary data.</text>
</comment>